<dbReference type="PANTHER" id="PTHR12058">
    <property type="entry name" value="ARP2/3 COMPLEX 34 KDA SUBUNIT"/>
    <property type="match status" value="1"/>
</dbReference>
<keyword evidence="3" id="KW-0963">Cytoplasm</keyword>
<feature type="compositionally biased region" description="Basic and acidic residues" evidence="6">
    <location>
        <begin position="912"/>
        <end position="921"/>
    </location>
</feature>
<evidence type="ECO:0000256" key="6">
    <source>
        <dbReference type="SAM" id="MobiDB-lite"/>
    </source>
</evidence>
<reference evidence="8 9" key="1">
    <citation type="journal article" date="2020" name="ISME J.">
        <title>Uncovering the hidden diversity of litter-decomposition mechanisms in mushroom-forming fungi.</title>
        <authorList>
            <person name="Floudas D."/>
            <person name="Bentzer J."/>
            <person name="Ahren D."/>
            <person name="Johansson T."/>
            <person name="Persson P."/>
            <person name="Tunlid A."/>
        </authorList>
    </citation>
    <scope>NUCLEOTIDE SEQUENCE [LARGE SCALE GENOMIC DNA]</scope>
    <source>
        <strain evidence="8 9">CBS 146.42</strain>
    </source>
</reference>
<dbReference type="PANTHER" id="PTHR12058:SF0">
    <property type="entry name" value="ACTIN-RELATED PROTEIN 2_3 COMPLEX SUBUNIT 2"/>
    <property type="match status" value="1"/>
</dbReference>
<dbReference type="SUPFAM" id="SSF69645">
    <property type="entry name" value="Arp2/3 complex subunits"/>
    <property type="match status" value="2"/>
</dbReference>
<protein>
    <recommendedName>
        <fullName evidence="7">Protein Zds1 C-terminal domain-containing protein</fullName>
    </recommendedName>
</protein>
<feature type="compositionally biased region" description="Low complexity" evidence="6">
    <location>
        <begin position="765"/>
        <end position="786"/>
    </location>
</feature>
<dbReference type="Gene3D" id="3.30.1460.20">
    <property type="match status" value="2"/>
</dbReference>
<feature type="compositionally biased region" description="Polar residues" evidence="6">
    <location>
        <begin position="144"/>
        <end position="153"/>
    </location>
</feature>
<feature type="region of interest" description="Disordered" evidence="6">
    <location>
        <begin position="22"/>
        <end position="106"/>
    </location>
</feature>
<evidence type="ECO:0000256" key="3">
    <source>
        <dbReference type="ARBA" id="ARBA00022490"/>
    </source>
</evidence>
<feature type="compositionally biased region" description="Polar residues" evidence="6">
    <location>
        <begin position="40"/>
        <end position="49"/>
    </location>
</feature>
<evidence type="ECO:0000256" key="1">
    <source>
        <dbReference type="ARBA" id="ARBA00004245"/>
    </source>
</evidence>
<comment type="subcellular location">
    <subcellularLocation>
        <location evidence="1">Cytoplasm</location>
        <location evidence="1">Cytoskeleton</location>
    </subcellularLocation>
</comment>
<gene>
    <name evidence="8" type="ORF">D9756_002496</name>
</gene>
<dbReference type="Pfam" id="PF04045">
    <property type="entry name" value="P34-Arc"/>
    <property type="match status" value="1"/>
</dbReference>
<evidence type="ECO:0000313" key="9">
    <source>
        <dbReference type="Proteomes" id="UP000559027"/>
    </source>
</evidence>
<evidence type="ECO:0000313" key="8">
    <source>
        <dbReference type="EMBL" id="KAF5362515.1"/>
    </source>
</evidence>
<feature type="compositionally biased region" description="Polar residues" evidence="6">
    <location>
        <begin position="429"/>
        <end position="441"/>
    </location>
</feature>
<dbReference type="EMBL" id="JAACJO010000002">
    <property type="protein sequence ID" value="KAF5362515.1"/>
    <property type="molecule type" value="Genomic_DNA"/>
</dbReference>
<dbReference type="Proteomes" id="UP000559027">
    <property type="component" value="Unassembled WGS sequence"/>
</dbReference>
<comment type="similarity">
    <text evidence="2">Belongs to the ARPC2 family.</text>
</comment>
<dbReference type="GO" id="GO:0034314">
    <property type="term" value="P:Arp2/3 complex-mediated actin nucleation"/>
    <property type="evidence" value="ECO:0007669"/>
    <property type="project" value="InterPro"/>
</dbReference>
<feature type="compositionally biased region" description="Basic and acidic residues" evidence="6">
    <location>
        <begin position="504"/>
        <end position="531"/>
    </location>
</feature>
<dbReference type="GO" id="GO:0005885">
    <property type="term" value="C:Arp2/3 protein complex"/>
    <property type="evidence" value="ECO:0007669"/>
    <property type="project" value="InterPro"/>
</dbReference>
<feature type="domain" description="Protein Zds1 C-terminal" evidence="7">
    <location>
        <begin position="582"/>
        <end position="634"/>
    </location>
</feature>
<feature type="compositionally biased region" description="Low complexity" evidence="6">
    <location>
        <begin position="462"/>
        <end position="482"/>
    </location>
</feature>
<feature type="region of interest" description="Disordered" evidence="6">
    <location>
        <begin position="364"/>
        <end position="389"/>
    </location>
</feature>
<feature type="compositionally biased region" description="Polar residues" evidence="6">
    <location>
        <begin position="747"/>
        <end position="764"/>
    </location>
</feature>
<feature type="compositionally biased region" description="Polar residues" evidence="6">
    <location>
        <begin position="813"/>
        <end position="837"/>
    </location>
</feature>
<feature type="compositionally biased region" description="Low complexity" evidence="6">
    <location>
        <begin position="57"/>
        <end position="75"/>
    </location>
</feature>
<dbReference type="AlphaFoldDB" id="A0A8H5GD49"/>
<sequence length="1225" mass="136012">MAARTLQPSEYEIQREVEALRDIRRRSAAPGALTIDPDLPNQTSPSSPTGRVWPSGSATSPRRSASNSSASSYDRNSSDRSSHDAPSAESENVDTPPSGETDDPFHLFWVPASVHPEIAPAEFRAFLKEHARAIPPDGAELGRSVSSASTSSLGRKRSMLRRQYQPHENDGVEEEETVVPLRRNRSYLYNPVPLSFDDLQRLEQLAEEASENDDSSKLRTMLRRSLSLNLSPSAIDRMDSVPEMGDEADVPIIVPPPGQILRRAARTKIRKPSLPGDGAGHRFSSTRRGARAATLPPTAEQRNSSDFSSSEHGDTSVEADNAQQRRQTFSDDGFPSQRPDSYTEEASSIFDAYVRDEDDTFISPSLVVTSSPPPSADSTDLKPSHEIPQIPILEVPPALLDALDPVLHQPQPQRLLSPQPSLESQQSSRTPSPSVEGSIQESLPEAETPSPSSSPAQHQTTPAIQESQEPPSQSQYPPQIYQPQPPAPSKPLRKDKKGLFGKWGSDKSSKKSKEPKDKEKERPEREKEKETGFFGSLFGQKKKQDTDSAPSMVGGNVGREAAQALLGTSKSSKNYVPPSSPGLAPGANPYARYPIHVERAIYRLSHIKLANPRRPLYEQVLISNLMFWYLGVINKTPNPTPVVQAQPNGTPGLGAENPGEGNQQNAEEAEEEQREREQREQEQRERERAEKERLEREREMEMKKKESGKRGSLTKQPAGGSGGRRAEMPVRGPQYEMQHRVMEQEYGNYNMQSNQQVGWASANGQPHPRQQPQQYSSSSPKSGSPQPMQPEHPYHNSQQQAQRLPPGAMPPVDQTQTWISQNNHQRARNPSPQRSRTPPQNPMNPPPVHRQAPSLPQDGFAGAGLGGGRGPSRSLSANAVPVPQANGAAKLRKGSSAHAISPSPQPQARRPRSSEGPKVDFDGMGEEEDMPLAALKQQRRVVPSSLDVQFVDFDGVRFHLTSGEKKTVLVLSMNIRCWDELARYGAVDILKREYGALLLDQPEQDYNVSLTIDLEQVPQDAESRDAFVMSIAHLKRNALSAPFERAFSEQKALESSGGQGELMQIHYRDEEAIFVQASPDRVTVIFSTIFREETDRIFGKVFLQEFVDARRQPSIQNAPQVLYTNREPPLEIRHVAGLRNSEDAGYVTFVLFPRHFEKPDVAAATISHIQLFRDYLHYHIKCSKAYMHSRMRARVSEFQKVLNRAKTEVATGERKTVSGRTLVTR</sequence>
<dbReference type="GO" id="GO:0005200">
    <property type="term" value="F:structural constituent of cytoskeleton"/>
    <property type="evidence" value="ECO:0007669"/>
    <property type="project" value="TreeGrafter"/>
</dbReference>
<dbReference type="FunFam" id="3.30.1460.20:FF:000003">
    <property type="entry name" value="Arp2/3 complex 34 kDa subunit"/>
    <property type="match status" value="1"/>
</dbReference>
<evidence type="ECO:0000256" key="5">
    <source>
        <dbReference type="ARBA" id="ARBA00023212"/>
    </source>
</evidence>
<feature type="compositionally biased region" description="Low complexity" evidence="6">
    <location>
        <begin position="403"/>
        <end position="428"/>
    </location>
</feature>
<evidence type="ECO:0000256" key="4">
    <source>
        <dbReference type="ARBA" id="ARBA00023203"/>
    </source>
</evidence>
<accession>A0A8H5GD49</accession>
<dbReference type="InterPro" id="IPR034666">
    <property type="entry name" value="ARPC2/4"/>
</dbReference>
<dbReference type="SMART" id="SM01327">
    <property type="entry name" value="Zds_C"/>
    <property type="match status" value="1"/>
</dbReference>
<proteinExistence type="inferred from homology"/>
<feature type="region of interest" description="Disordered" evidence="6">
    <location>
        <begin position="641"/>
        <end position="925"/>
    </location>
</feature>
<keyword evidence="4" id="KW-0009">Actin-binding</keyword>
<feature type="region of interest" description="Disordered" evidence="6">
    <location>
        <begin position="136"/>
        <end position="177"/>
    </location>
</feature>
<feature type="region of interest" description="Disordered" evidence="6">
    <location>
        <begin position="267"/>
        <end position="344"/>
    </location>
</feature>
<dbReference type="Pfam" id="PF08632">
    <property type="entry name" value="Zds_C"/>
    <property type="match status" value="1"/>
</dbReference>
<organism evidence="8 9">
    <name type="scientific">Leucocoprinus leucothites</name>
    <dbReference type="NCBI Taxonomy" id="201217"/>
    <lineage>
        <taxon>Eukaryota</taxon>
        <taxon>Fungi</taxon>
        <taxon>Dikarya</taxon>
        <taxon>Basidiomycota</taxon>
        <taxon>Agaricomycotina</taxon>
        <taxon>Agaricomycetes</taxon>
        <taxon>Agaricomycetidae</taxon>
        <taxon>Agaricales</taxon>
        <taxon>Agaricineae</taxon>
        <taxon>Agaricaceae</taxon>
        <taxon>Leucocoprinus</taxon>
    </lineage>
</organism>
<comment type="caution">
    <text evidence="8">The sequence shown here is derived from an EMBL/GenBank/DDBJ whole genome shotgun (WGS) entry which is preliminary data.</text>
</comment>
<dbReference type="InterPro" id="IPR007188">
    <property type="entry name" value="ARPC2"/>
</dbReference>
<dbReference type="InterPro" id="IPR013941">
    <property type="entry name" value="ZDS1_C"/>
</dbReference>
<feature type="compositionally biased region" description="Gly residues" evidence="6">
    <location>
        <begin position="861"/>
        <end position="870"/>
    </location>
</feature>
<feature type="compositionally biased region" description="Pro residues" evidence="6">
    <location>
        <begin position="839"/>
        <end position="848"/>
    </location>
</feature>
<dbReference type="GO" id="GO:0051015">
    <property type="term" value="F:actin filament binding"/>
    <property type="evidence" value="ECO:0007669"/>
    <property type="project" value="TreeGrafter"/>
</dbReference>
<keyword evidence="5" id="KW-0206">Cytoskeleton</keyword>
<evidence type="ECO:0000256" key="2">
    <source>
        <dbReference type="ARBA" id="ARBA00007192"/>
    </source>
</evidence>
<dbReference type="GO" id="GO:0030041">
    <property type="term" value="P:actin filament polymerization"/>
    <property type="evidence" value="ECO:0007669"/>
    <property type="project" value="InterPro"/>
</dbReference>
<name>A0A8H5GD49_9AGAR</name>
<feature type="region of interest" description="Disordered" evidence="6">
    <location>
        <begin position="403"/>
        <end position="550"/>
    </location>
</feature>
<feature type="compositionally biased region" description="Basic and acidic residues" evidence="6">
    <location>
        <begin position="673"/>
        <end position="709"/>
    </location>
</feature>
<evidence type="ECO:0000259" key="7">
    <source>
        <dbReference type="SMART" id="SM01327"/>
    </source>
</evidence>
<keyword evidence="9" id="KW-1185">Reference proteome</keyword>
<dbReference type="OrthoDB" id="148331at2759"/>